<comment type="caution">
    <text evidence="1">The sequence shown here is derived from an EMBL/GenBank/DDBJ whole genome shotgun (WGS) entry which is preliminary data.</text>
</comment>
<keyword evidence="2" id="KW-1185">Reference proteome</keyword>
<sequence length="16" mass="1900">ILLLPEITAHYFNRAE</sequence>
<gene>
    <name evidence="1" type="ORF">AFUS01_LOCUS11474</name>
</gene>
<organism evidence="1 2">
    <name type="scientific">Allacma fusca</name>
    <dbReference type="NCBI Taxonomy" id="39272"/>
    <lineage>
        <taxon>Eukaryota</taxon>
        <taxon>Metazoa</taxon>
        <taxon>Ecdysozoa</taxon>
        <taxon>Arthropoda</taxon>
        <taxon>Hexapoda</taxon>
        <taxon>Collembola</taxon>
        <taxon>Symphypleona</taxon>
        <taxon>Sminthuridae</taxon>
        <taxon>Allacma</taxon>
    </lineage>
</organism>
<dbReference type="Proteomes" id="UP000708208">
    <property type="component" value="Unassembled WGS sequence"/>
</dbReference>
<evidence type="ECO:0000313" key="2">
    <source>
        <dbReference type="Proteomes" id="UP000708208"/>
    </source>
</evidence>
<accession>A0A8J2JKX1</accession>
<dbReference type="AlphaFoldDB" id="A0A8J2JKX1"/>
<protein>
    <submittedName>
        <fullName evidence="1">Uncharacterized protein</fullName>
    </submittedName>
</protein>
<name>A0A8J2JKX1_9HEXA</name>
<proteinExistence type="predicted"/>
<feature type="non-terminal residue" evidence="1">
    <location>
        <position position="1"/>
    </location>
</feature>
<reference evidence="1" key="1">
    <citation type="submission" date="2021-06" db="EMBL/GenBank/DDBJ databases">
        <authorList>
            <person name="Hodson N. C."/>
            <person name="Mongue J. A."/>
            <person name="Jaron S. K."/>
        </authorList>
    </citation>
    <scope>NUCLEOTIDE SEQUENCE</scope>
</reference>
<evidence type="ECO:0000313" key="1">
    <source>
        <dbReference type="EMBL" id="CAG7722332.1"/>
    </source>
</evidence>
<dbReference type="EMBL" id="CAJVCH010088319">
    <property type="protein sequence ID" value="CAG7722332.1"/>
    <property type="molecule type" value="Genomic_DNA"/>
</dbReference>